<evidence type="ECO:0000313" key="4">
    <source>
        <dbReference type="EMBL" id="QQQ18974.1"/>
    </source>
</evidence>
<dbReference type="SUPFAM" id="SSF52172">
    <property type="entry name" value="CheY-like"/>
    <property type="match status" value="1"/>
</dbReference>
<dbReference type="PANTHER" id="PTHR44591:SF3">
    <property type="entry name" value="RESPONSE REGULATORY DOMAIN-CONTAINING PROTEIN"/>
    <property type="match status" value="1"/>
</dbReference>
<evidence type="ECO:0000256" key="2">
    <source>
        <dbReference type="PROSITE-ProRule" id="PRU00169"/>
    </source>
</evidence>
<dbReference type="CDD" id="cd00156">
    <property type="entry name" value="REC"/>
    <property type="match status" value="1"/>
</dbReference>
<keyword evidence="1 2" id="KW-0597">Phosphoprotein</keyword>
<proteinExistence type="predicted"/>
<dbReference type="InterPro" id="IPR011006">
    <property type="entry name" value="CheY-like_superfamily"/>
</dbReference>
<reference evidence="4 5" key="1">
    <citation type="submission" date="2021-01" db="EMBL/GenBank/DDBJ databases">
        <title>Brevundimonas vitis sp. nov., an bacterium isolated from grape (Vitis vinifera).</title>
        <authorList>
            <person name="Jiang L."/>
            <person name="Lee J."/>
        </authorList>
    </citation>
    <scope>NUCLEOTIDE SEQUENCE [LARGE SCALE GENOMIC DNA]</scope>
    <source>
        <strain evidence="4 5">GRTSA-9</strain>
    </source>
</reference>
<dbReference type="InterPro" id="IPR050595">
    <property type="entry name" value="Bact_response_regulator"/>
</dbReference>
<organism evidence="4 5">
    <name type="scientific">Brevundimonas vitisensis</name>
    <dbReference type="NCBI Taxonomy" id="2800818"/>
    <lineage>
        <taxon>Bacteria</taxon>
        <taxon>Pseudomonadati</taxon>
        <taxon>Pseudomonadota</taxon>
        <taxon>Alphaproteobacteria</taxon>
        <taxon>Caulobacterales</taxon>
        <taxon>Caulobacteraceae</taxon>
        <taxon>Brevundimonas</taxon>
    </lineage>
</organism>
<dbReference type="Gene3D" id="3.40.50.2300">
    <property type="match status" value="1"/>
</dbReference>
<dbReference type="Proteomes" id="UP000595448">
    <property type="component" value="Chromosome"/>
</dbReference>
<feature type="domain" description="Response regulatory" evidence="3">
    <location>
        <begin position="20"/>
        <end position="139"/>
    </location>
</feature>
<dbReference type="InterPro" id="IPR001789">
    <property type="entry name" value="Sig_transdc_resp-reg_receiver"/>
</dbReference>
<dbReference type="Pfam" id="PF00072">
    <property type="entry name" value="Response_reg"/>
    <property type="match status" value="1"/>
</dbReference>
<keyword evidence="5" id="KW-1185">Reference proteome</keyword>
<dbReference type="PROSITE" id="PS50110">
    <property type="entry name" value="RESPONSE_REGULATORY"/>
    <property type="match status" value="1"/>
</dbReference>
<evidence type="ECO:0000259" key="3">
    <source>
        <dbReference type="PROSITE" id="PS50110"/>
    </source>
</evidence>
<dbReference type="SMART" id="SM00448">
    <property type="entry name" value="REC"/>
    <property type="match status" value="1"/>
</dbReference>
<protein>
    <submittedName>
        <fullName evidence="4">Response regulator</fullName>
    </submittedName>
</protein>
<dbReference type="EMBL" id="CP067977">
    <property type="protein sequence ID" value="QQQ18974.1"/>
    <property type="molecule type" value="Genomic_DNA"/>
</dbReference>
<dbReference type="PANTHER" id="PTHR44591">
    <property type="entry name" value="STRESS RESPONSE REGULATOR PROTEIN 1"/>
    <property type="match status" value="1"/>
</dbReference>
<feature type="modified residue" description="4-aspartylphosphate" evidence="2">
    <location>
        <position position="70"/>
    </location>
</feature>
<sequence length="193" mass="21592">MAGVGEALRDSAIFNLSSAVTMVIDDSSFALELTTQALLGFGIKVKYACHSAEEAIEILRDSDVDLIVVDADMPGMSGFDLVRWLRRSNLDPNAFAPVILMAAHVRRKHLNQARDCGANFLVTKPFSATTLLERVVWVARDQRPFLGVGDYFGPDRRFREGDRRDGEERRADYIRRAEFEAEKAAQPASEETR</sequence>
<gene>
    <name evidence="4" type="ORF">JIP62_02245</name>
</gene>
<evidence type="ECO:0000313" key="5">
    <source>
        <dbReference type="Proteomes" id="UP000595448"/>
    </source>
</evidence>
<accession>A0ABX7BS98</accession>
<dbReference type="RefSeq" id="WP_201103328.1">
    <property type="nucleotide sequence ID" value="NZ_CP067977.1"/>
</dbReference>
<evidence type="ECO:0000256" key="1">
    <source>
        <dbReference type="ARBA" id="ARBA00022553"/>
    </source>
</evidence>
<name>A0ABX7BS98_9CAUL</name>